<evidence type="ECO:0000313" key="3">
    <source>
        <dbReference type="Proteomes" id="UP000546464"/>
    </source>
</evidence>
<comment type="caution">
    <text evidence="2">The sequence shown here is derived from an EMBL/GenBank/DDBJ whole genome shotgun (WGS) entry which is preliminary data.</text>
</comment>
<gene>
    <name evidence="2" type="ORF">H5P28_06845</name>
</gene>
<evidence type="ECO:0000313" key="2">
    <source>
        <dbReference type="EMBL" id="MBC2593976.1"/>
    </source>
</evidence>
<dbReference type="RefSeq" id="WP_185674961.1">
    <property type="nucleotide sequence ID" value="NZ_JACHVB010000020.1"/>
</dbReference>
<reference evidence="2 3" key="1">
    <citation type="submission" date="2020-07" db="EMBL/GenBank/DDBJ databases">
        <authorList>
            <person name="Feng X."/>
        </authorList>
    </citation>
    <scope>NUCLEOTIDE SEQUENCE [LARGE SCALE GENOMIC DNA]</scope>
    <source>
        <strain evidence="2 3">JCM31066</strain>
    </source>
</reference>
<accession>A0A842HE89</accession>
<protein>
    <submittedName>
        <fullName evidence="2">Uncharacterized protein</fullName>
    </submittedName>
</protein>
<feature type="chain" id="PRO_5032813413" evidence="1">
    <location>
        <begin position="20"/>
        <end position="483"/>
    </location>
</feature>
<dbReference type="EMBL" id="JACHVB010000020">
    <property type="protein sequence ID" value="MBC2593976.1"/>
    <property type="molecule type" value="Genomic_DNA"/>
</dbReference>
<keyword evidence="1" id="KW-0732">Signal</keyword>
<feature type="signal peptide" evidence="1">
    <location>
        <begin position="1"/>
        <end position="19"/>
    </location>
</feature>
<proteinExistence type="predicted"/>
<evidence type="ECO:0000256" key="1">
    <source>
        <dbReference type="SAM" id="SignalP"/>
    </source>
</evidence>
<dbReference type="AlphaFoldDB" id="A0A842HE89"/>
<dbReference type="Proteomes" id="UP000546464">
    <property type="component" value="Unassembled WGS sequence"/>
</dbReference>
<organism evidence="2 3">
    <name type="scientific">Ruficoccus amylovorans</name>
    <dbReference type="NCBI Taxonomy" id="1804625"/>
    <lineage>
        <taxon>Bacteria</taxon>
        <taxon>Pseudomonadati</taxon>
        <taxon>Verrucomicrobiota</taxon>
        <taxon>Opitutia</taxon>
        <taxon>Puniceicoccales</taxon>
        <taxon>Cerasicoccaceae</taxon>
        <taxon>Ruficoccus</taxon>
    </lineage>
</organism>
<sequence length="483" mass="52265">MPRFLFLFCVLLSVLPVSAQSTGGKSPEIVVAEAMEKFLPGFKFNKRLAIGEQLDHVLLFQKDADILIVGWTEGPNGTVAIPANRMVFDLYDSNGNSMGQTQVANNAVYLPLTKSPVFLVPTARNPLLEIAAAASRVPPSIQVKGPAVVPLSMSFTNVLDEPFLLSLDGGTKMQALKPGQTYTINKELDVGRQAEPFPVVIGANGFDQRIIVNVMNPIGISLSPDVGGALVLNFLNPSGEAFRAKAELRLMSDPPADPLKFDVAMSRGEKTMDYQIPLASDQDIPYAMQVVLLETLGEGMEKRRIVLAESPLTQFLSAGNFNAVNDNGNLTEYQAKATAGSTLSMSAGAPEEGLPTVRKGGMKLLYQFKQAGGAVAVNPLADGFRIIEAKPVALGMWVYGDGSGLIPSVVILDSQGRKVICRGEPITWQGWNYVRFELNQPMVGPLLLDSLFQIENNAHPSYGQLYLNDPTWIYEVNRPALAE</sequence>
<name>A0A842HE89_9BACT</name>
<keyword evidence="3" id="KW-1185">Reference proteome</keyword>